<sequence>CGRNKVYRSRVPAIRNTDVTLQLCKALNCCVIICQGIKNTVTLKTVNFTGYNLTWQGADHMVKIL</sequence>
<feature type="non-terminal residue" evidence="1">
    <location>
        <position position="1"/>
    </location>
</feature>
<name>A0A4U1EB79_MONMO</name>
<feature type="non-terminal residue" evidence="1">
    <location>
        <position position="65"/>
    </location>
</feature>
<dbReference type="EMBL" id="RWIC01004286">
    <property type="protein sequence ID" value="TKC33385.1"/>
    <property type="molecule type" value="Genomic_DNA"/>
</dbReference>
<dbReference type="GO" id="GO:0044782">
    <property type="term" value="P:cilium organization"/>
    <property type="evidence" value="ECO:0007669"/>
    <property type="project" value="TreeGrafter"/>
</dbReference>
<proteinExistence type="predicted"/>
<dbReference type="PRINTS" id="PR02062">
    <property type="entry name" value="CENTROSOME78"/>
</dbReference>
<evidence type="ECO:0000313" key="1">
    <source>
        <dbReference type="EMBL" id="TKC33385.1"/>
    </source>
</evidence>
<dbReference type="InterPro" id="IPR026212">
    <property type="entry name" value="Cep78"/>
</dbReference>
<dbReference type="PANTHER" id="PTHR24110:SF3">
    <property type="entry name" value="CENTROSOMAL PROTEIN OF 78 KDA"/>
    <property type="match status" value="1"/>
</dbReference>
<dbReference type="AlphaFoldDB" id="A0A4U1EB79"/>
<organism evidence="1 2">
    <name type="scientific">Monodon monoceros</name>
    <name type="common">Narwhal</name>
    <name type="synonym">Ceratodon monodon</name>
    <dbReference type="NCBI Taxonomy" id="40151"/>
    <lineage>
        <taxon>Eukaryota</taxon>
        <taxon>Metazoa</taxon>
        <taxon>Chordata</taxon>
        <taxon>Craniata</taxon>
        <taxon>Vertebrata</taxon>
        <taxon>Euteleostomi</taxon>
        <taxon>Mammalia</taxon>
        <taxon>Eutheria</taxon>
        <taxon>Laurasiatheria</taxon>
        <taxon>Artiodactyla</taxon>
        <taxon>Whippomorpha</taxon>
        <taxon>Cetacea</taxon>
        <taxon>Odontoceti</taxon>
        <taxon>Monodontidae</taxon>
        <taxon>Monodon</taxon>
    </lineage>
</organism>
<comment type="caution">
    <text evidence="1">The sequence shown here is derived from an EMBL/GenBank/DDBJ whole genome shotgun (WGS) entry which is preliminary data.</text>
</comment>
<accession>A0A4U1EB79</accession>
<dbReference type="GO" id="GO:0005813">
    <property type="term" value="C:centrosome"/>
    <property type="evidence" value="ECO:0007669"/>
    <property type="project" value="TreeGrafter"/>
</dbReference>
<protein>
    <submittedName>
        <fullName evidence="1">Uncharacterized protein</fullName>
    </submittedName>
</protein>
<gene>
    <name evidence="1" type="ORF">EI555_010593</name>
</gene>
<dbReference type="Proteomes" id="UP000308365">
    <property type="component" value="Unassembled WGS sequence"/>
</dbReference>
<dbReference type="GO" id="GO:0036064">
    <property type="term" value="C:ciliary basal body"/>
    <property type="evidence" value="ECO:0007669"/>
    <property type="project" value="TreeGrafter"/>
</dbReference>
<dbReference type="PANTHER" id="PTHR24110">
    <property type="entry name" value="CENTROSOMAL PROTEIN OF 78 KDA"/>
    <property type="match status" value="1"/>
</dbReference>
<reference evidence="2" key="1">
    <citation type="journal article" date="2019" name="IScience">
        <title>Narwhal Genome Reveals Long-Term Low Genetic Diversity despite Current Large Abundance Size.</title>
        <authorList>
            <person name="Westbury M.V."/>
            <person name="Petersen B."/>
            <person name="Garde E."/>
            <person name="Heide-Jorgensen M.P."/>
            <person name="Lorenzen E.D."/>
        </authorList>
    </citation>
    <scope>NUCLEOTIDE SEQUENCE [LARGE SCALE GENOMIC DNA]</scope>
</reference>
<evidence type="ECO:0000313" key="2">
    <source>
        <dbReference type="Proteomes" id="UP000308365"/>
    </source>
</evidence>